<accession>A0AAD7MWR6</accession>
<evidence type="ECO:0000313" key="3">
    <source>
        <dbReference type="EMBL" id="KAJ7734112.1"/>
    </source>
</evidence>
<feature type="compositionally biased region" description="Polar residues" evidence="2">
    <location>
        <begin position="279"/>
        <end position="290"/>
    </location>
</feature>
<keyword evidence="1" id="KW-0175">Coiled coil</keyword>
<dbReference type="AlphaFoldDB" id="A0AAD7MWR6"/>
<protein>
    <submittedName>
        <fullName evidence="3">Uncharacterized protein</fullName>
    </submittedName>
</protein>
<name>A0AAD7MWR6_9AGAR</name>
<feature type="compositionally biased region" description="Polar residues" evidence="2">
    <location>
        <begin position="383"/>
        <end position="393"/>
    </location>
</feature>
<feature type="region of interest" description="Disordered" evidence="2">
    <location>
        <begin position="279"/>
        <end position="349"/>
    </location>
</feature>
<reference evidence="3" key="1">
    <citation type="submission" date="2023-03" db="EMBL/GenBank/DDBJ databases">
        <title>Massive genome expansion in bonnet fungi (Mycena s.s.) driven by repeated elements and novel gene families across ecological guilds.</title>
        <authorList>
            <consortium name="Lawrence Berkeley National Laboratory"/>
            <person name="Harder C.B."/>
            <person name="Miyauchi S."/>
            <person name="Viragh M."/>
            <person name="Kuo A."/>
            <person name="Thoen E."/>
            <person name="Andreopoulos B."/>
            <person name="Lu D."/>
            <person name="Skrede I."/>
            <person name="Drula E."/>
            <person name="Henrissat B."/>
            <person name="Morin E."/>
            <person name="Kohler A."/>
            <person name="Barry K."/>
            <person name="LaButti K."/>
            <person name="Morin E."/>
            <person name="Salamov A."/>
            <person name="Lipzen A."/>
            <person name="Mereny Z."/>
            <person name="Hegedus B."/>
            <person name="Baldrian P."/>
            <person name="Stursova M."/>
            <person name="Weitz H."/>
            <person name="Taylor A."/>
            <person name="Grigoriev I.V."/>
            <person name="Nagy L.G."/>
            <person name="Martin F."/>
            <person name="Kauserud H."/>
        </authorList>
    </citation>
    <scope>NUCLEOTIDE SEQUENCE</scope>
    <source>
        <strain evidence="3">CBHHK182m</strain>
    </source>
</reference>
<gene>
    <name evidence="3" type="ORF">B0H16DRAFT_156136</name>
</gene>
<dbReference type="EMBL" id="JARKIB010000134">
    <property type="protein sequence ID" value="KAJ7734112.1"/>
    <property type="molecule type" value="Genomic_DNA"/>
</dbReference>
<feature type="region of interest" description="Disordered" evidence="2">
    <location>
        <begin position="443"/>
        <end position="477"/>
    </location>
</feature>
<dbReference type="Proteomes" id="UP001215598">
    <property type="component" value="Unassembled WGS sequence"/>
</dbReference>
<feature type="region of interest" description="Disordered" evidence="2">
    <location>
        <begin position="380"/>
        <end position="416"/>
    </location>
</feature>
<evidence type="ECO:0000256" key="1">
    <source>
        <dbReference type="SAM" id="Coils"/>
    </source>
</evidence>
<keyword evidence="4" id="KW-1185">Reference proteome</keyword>
<organism evidence="3 4">
    <name type="scientific">Mycena metata</name>
    <dbReference type="NCBI Taxonomy" id="1033252"/>
    <lineage>
        <taxon>Eukaryota</taxon>
        <taxon>Fungi</taxon>
        <taxon>Dikarya</taxon>
        <taxon>Basidiomycota</taxon>
        <taxon>Agaricomycotina</taxon>
        <taxon>Agaricomycetes</taxon>
        <taxon>Agaricomycetidae</taxon>
        <taxon>Agaricales</taxon>
        <taxon>Marasmiineae</taxon>
        <taxon>Mycenaceae</taxon>
        <taxon>Mycena</taxon>
    </lineage>
</organism>
<proteinExistence type="predicted"/>
<evidence type="ECO:0000256" key="2">
    <source>
        <dbReference type="SAM" id="MobiDB-lite"/>
    </source>
</evidence>
<comment type="caution">
    <text evidence="3">The sequence shown here is derived from an EMBL/GenBank/DDBJ whole genome shotgun (WGS) entry which is preliminary data.</text>
</comment>
<feature type="coiled-coil region" evidence="1">
    <location>
        <begin position="224"/>
        <end position="251"/>
    </location>
</feature>
<evidence type="ECO:0000313" key="4">
    <source>
        <dbReference type="Proteomes" id="UP001215598"/>
    </source>
</evidence>
<feature type="coiled-coil region" evidence="1">
    <location>
        <begin position="66"/>
        <end position="100"/>
    </location>
</feature>
<sequence>MAPRKDGHFVALIEEKDTKIAELQISLETHIAHAMATKSRLITALDALDSLRTHYTSELAAQGEANKSLREKLARYSSRARVAEAERDQLRDVVVDLSNKIEFSNLDFTSWSHNRLKIPRLLEPLHDHPTSTGLSGAESAPNLWAYASWMIRFLRDTLTTERGAHAATRRAARARIAILEAQLARRDVELEYCVMHGGQTFPRAHNGPHYPNISLPPSPPPVSVSDMKETVRRTSEENLVLEEEVRQLELLLEEAGLSHHDDIAPELEVLVSIPAAQPSTLNMNHSTTPTRASPAEPAPPLPEPRRRKRDRPRIPSPSRAPEAFDPDRTIRPATHSSNDGGTRTVPGDMHASLDRDIAELGAKIDRFHLEKMLLRAQVRELESGSSQNHSPRSQEPAPLAGPTAITTPPRNALLHPPAVDDFDGEMSMDLATPLVPTLMLRHAGPSTLQPSAPPSVASRSPPPPVSTEISPLDLSSDLPLPSLYPSLDITDTSLHVGEQAVQELMNSLSAARPIS</sequence>